<name>K1TDP9_9ZZZZ</name>
<dbReference type="AlphaFoldDB" id="K1TDP9"/>
<sequence>RVSHVCPADYSEGSEMDTLVKTIIDKIEADHRLELLETPRT</sequence>
<proteinExistence type="predicted"/>
<evidence type="ECO:0000313" key="1">
    <source>
        <dbReference type="EMBL" id="EKC67918.1"/>
    </source>
</evidence>
<dbReference type="EMBL" id="AJWY01006056">
    <property type="protein sequence ID" value="EKC67918.1"/>
    <property type="molecule type" value="Genomic_DNA"/>
</dbReference>
<accession>K1TDP9</accession>
<protein>
    <submittedName>
        <fullName evidence="1">Uncharacterized protein</fullName>
    </submittedName>
</protein>
<reference evidence="1" key="1">
    <citation type="journal article" date="2013" name="Environ. Microbiol.">
        <title>Microbiota from the distal guts of lean and obese adolescents exhibit partial functional redundancy besides clear differences in community structure.</title>
        <authorList>
            <person name="Ferrer M."/>
            <person name="Ruiz A."/>
            <person name="Lanza F."/>
            <person name="Haange S.B."/>
            <person name="Oberbach A."/>
            <person name="Till H."/>
            <person name="Bargiela R."/>
            <person name="Campoy C."/>
            <person name="Segura M.T."/>
            <person name="Richter M."/>
            <person name="von Bergen M."/>
            <person name="Seifert J."/>
            <person name="Suarez A."/>
        </authorList>
    </citation>
    <scope>NUCLEOTIDE SEQUENCE</scope>
</reference>
<comment type="caution">
    <text evidence="1">The sequence shown here is derived from an EMBL/GenBank/DDBJ whole genome shotgun (WGS) entry which is preliminary data.</text>
</comment>
<gene>
    <name evidence="1" type="ORF">LEA_09054</name>
</gene>
<feature type="non-terminal residue" evidence="1">
    <location>
        <position position="1"/>
    </location>
</feature>
<organism evidence="1">
    <name type="scientific">human gut metagenome</name>
    <dbReference type="NCBI Taxonomy" id="408170"/>
    <lineage>
        <taxon>unclassified sequences</taxon>
        <taxon>metagenomes</taxon>
        <taxon>organismal metagenomes</taxon>
    </lineage>
</organism>